<dbReference type="Proteomes" id="UP000245207">
    <property type="component" value="Unassembled WGS sequence"/>
</dbReference>
<dbReference type="InterPro" id="IPR050317">
    <property type="entry name" value="Plant_Fungal_Acyltransferase"/>
</dbReference>
<dbReference type="Gene3D" id="3.30.559.10">
    <property type="entry name" value="Chloramphenicol acetyltransferase-like domain"/>
    <property type="match status" value="2"/>
</dbReference>
<evidence type="ECO:0000313" key="5">
    <source>
        <dbReference type="Proteomes" id="UP000245207"/>
    </source>
</evidence>
<dbReference type="STRING" id="35608.A0A2U1KFJ6"/>
<evidence type="ECO:0000256" key="3">
    <source>
        <dbReference type="ARBA" id="ARBA00023315"/>
    </source>
</evidence>
<dbReference type="Pfam" id="PF02458">
    <property type="entry name" value="Transferase"/>
    <property type="match status" value="1"/>
</dbReference>
<protein>
    <submittedName>
        <fullName evidence="4">Transferase, Chloramphenicol acetyltransferase-like domain protein</fullName>
    </submittedName>
</protein>
<dbReference type="AlphaFoldDB" id="A0A2U1KFJ6"/>
<keyword evidence="3" id="KW-0012">Acyltransferase</keyword>
<dbReference type="GO" id="GO:0016747">
    <property type="term" value="F:acyltransferase activity, transferring groups other than amino-acyl groups"/>
    <property type="evidence" value="ECO:0007669"/>
    <property type="project" value="TreeGrafter"/>
</dbReference>
<proteinExistence type="inferred from homology"/>
<gene>
    <name evidence="4" type="ORF">CTI12_AA589780</name>
</gene>
<dbReference type="EMBL" id="PKPP01019823">
    <property type="protein sequence ID" value="PWA35557.1"/>
    <property type="molecule type" value="Genomic_DNA"/>
</dbReference>
<reference evidence="4 5" key="1">
    <citation type="journal article" date="2018" name="Mol. Plant">
        <title>The genome of Artemisia annua provides insight into the evolution of Asteraceae family and artemisinin biosynthesis.</title>
        <authorList>
            <person name="Shen Q."/>
            <person name="Zhang L."/>
            <person name="Liao Z."/>
            <person name="Wang S."/>
            <person name="Yan T."/>
            <person name="Shi P."/>
            <person name="Liu M."/>
            <person name="Fu X."/>
            <person name="Pan Q."/>
            <person name="Wang Y."/>
            <person name="Lv Z."/>
            <person name="Lu X."/>
            <person name="Zhang F."/>
            <person name="Jiang W."/>
            <person name="Ma Y."/>
            <person name="Chen M."/>
            <person name="Hao X."/>
            <person name="Li L."/>
            <person name="Tang Y."/>
            <person name="Lv G."/>
            <person name="Zhou Y."/>
            <person name="Sun X."/>
            <person name="Brodelius P.E."/>
            <person name="Rose J.K.C."/>
            <person name="Tang K."/>
        </authorList>
    </citation>
    <scope>NUCLEOTIDE SEQUENCE [LARGE SCALE GENOMIC DNA]</scope>
    <source>
        <strain evidence="5">cv. Huhao1</strain>
        <tissue evidence="4">Leaf</tissue>
    </source>
</reference>
<evidence type="ECO:0000313" key="4">
    <source>
        <dbReference type="EMBL" id="PWA35557.1"/>
    </source>
</evidence>
<dbReference type="InterPro" id="IPR023213">
    <property type="entry name" value="CAT-like_dom_sf"/>
</dbReference>
<keyword evidence="5" id="KW-1185">Reference proteome</keyword>
<evidence type="ECO:0000256" key="1">
    <source>
        <dbReference type="ARBA" id="ARBA00009861"/>
    </source>
</evidence>
<dbReference type="PANTHER" id="PTHR31642">
    <property type="entry name" value="TRICHOTHECENE 3-O-ACETYLTRANSFERASE"/>
    <property type="match status" value="1"/>
</dbReference>
<keyword evidence="2 4" id="KW-0808">Transferase</keyword>
<dbReference type="OrthoDB" id="671439at2759"/>
<evidence type="ECO:0000256" key="2">
    <source>
        <dbReference type="ARBA" id="ARBA00022679"/>
    </source>
</evidence>
<accession>A0A2U1KFJ6</accession>
<comment type="caution">
    <text evidence="4">The sequence shown here is derived from an EMBL/GenBank/DDBJ whole genome shotgun (WGS) entry which is preliminary data.</text>
</comment>
<name>A0A2U1KFJ6_ARTAN</name>
<comment type="similarity">
    <text evidence="1">Belongs to the plant acyltransferase family.</text>
</comment>
<dbReference type="FunFam" id="3.30.559.10:FF:000008">
    <property type="entry name" value="Tryptamine hydroxycinnamoyl transferase"/>
    <property type="match status" value="1"/>
</dbReference>
<organism evidence="4 5">
    <name type="scientific">Artemisia annua</name>
    <name type="common">Sweet wormwood</name>
    <dbReference type="NCBI Taxonomy" id="35608"/>
    <lineage>
        <taxon>Eukaryota</taxon>
        <taxon>Viridiplantae</taxon>
        <taxon>Streptophyta</taxon>
        <taxon>Embryophyta</taxon>
        <taxon>Tracheophyta</taxon>
        <taxon>Spermatophyta</taxon>
        <taxon>Magnoliopsida</taxon>
        <taxon>eudicotyledons</taxon>
        <taxon>Gunneridae</taxon>
        <taxon>Pentapetalae</taxon>
        <taxon>asterids</taxon>
        <taxon>campanulids</taxon>
        <taxon>Asterales</taxon>
        <taxon>Asteraceae</taxon>
        <taxon>Asteroideae</taxon>
        <taxon>Anthemideae</taxon>
        <taxon>Artemisiinae</taxon>
        <taxon>Artemisia</taxon>
    </lineage>
</organism>
<dbReference type="PANTHER" id="PTHR31642:SF11">
    <property type="entry name" value="SHIKIMATE O-HYDROXYCINNAMOYLTRANSFERASE"/>
    <property type="match status" value="1"/>
</dbReference>
<sequence length="314" mass="35287">MDDNFRIISMILKHIPEVTYFKCGGVSLGVGMHHYVADGPSGTHFTSTWSYIARGLDLALPPFIDRTLLRARDPPEPVFEHMEYQFTSLEIPSDETKLSIFTLSRDQLNLLKLNSKEDGKNKTSYSSFETLSGHVWKCMCAARRLPDDQDTKLYIATNGRDRLQPPLPLGYFGNAIFSTTPIALAGKIKSNPSWYAASKIHDAIVKRNNDYLRSAIDYLELQPDLKVLISGVAGSYKSSNLYITSWVRLSIYDVDFGWGRPIFVGHIPNVGEVTVLPSPIDDGSLSIVISLQAQQMEILANSFMLFDMFVFYVQ</sequence>